<reference evidence="2 3" key="1">
    <citation type="submission" date="2021-01" db="EMBL/GenBank/DDBJ databases">
        <title>Genomic Encyclopedia of Type Strains, Phase IV (KMG-IV): sequencing the most valuable type-strain genomes for metagenomic binning, comparative biology and taxonomic classification.</title>
        <authorList>
            <person name="Goeker M."/>
        </authorList>
    </citation>
    <scope>NUCLEOTIDE SEQUENCE [LARGE SCALE GENOMIC DNA]</scope>
    <source>
        <strain evidence="2 3">DSM 24436</strain>
    </source>
</reference>
<evidence type="ECO:0000313" key="3">
    <source>
        <dbReference type="Proteomes" id="UP000767854"/>
    </source>
</evidence>
<organism evidence="2 3">
    <name type="scientific">Fusibacter tunisiensis</name>
    <dbReference type="NCBI Taxonomy" id="1008308"/>
    <lineage>
        <taxon>Bacteria</taxon>
        <taxon>Bacillati</taxon>
        <taxon>Bacillota</taxon>
        <taxon>Clostridia</taxon>
        <taxon>Eubacteriales</taxon>
        <taxon>Eubacteriales Family XII. Incertae Sedis</taxon>
        <taxon>Fusibacter</taxon>
    </lineage>
</organism>
<evidence type="ECO:0000313" key="2">
    <source>
        <dbReference type="EMBL" id="MBM7562935.1"/>
    </source>
</evidence>
<dbReference type="Proteomes" id="UP000767854">
    <property type="component" value="Unassembled WGS sequence"/>
</dbReference>
<gene>
    <name evidence="2" type="ORF">JOC49_002508</name>
</gene>
<dbReference type="EMBL" id="JAFBDT010000038">
    <property type="protein sequence ID" value="MBM7562935.1"/>
    <property type="molecule type" value="Genomic_DNA"/>
</dbReference>
<sequence length="180" mass="19784">MSKQVMIMSFDSESKAFQAFSEIKILHSKGIIKGEQMAVLKHTPNHLLEPIDFIDFTGKDQSVKGSLIGMVIGILAGPLGVLLGWFTGSVIGSFRDVKEIKGALSIFEETINLIPENTIGAILIATEEKEGHVNDLIIDKLDGKIVRIDQETVEEDISMAVEAGKEAKKGANDKWYNRNK</sequence>
<keyword evidence="1" id="KW-0472">Membrane</keyword>
<name>A0ABS2MU75_9FIRM</name>
<keyword evidence="1" id="KW-1133">Transmembrane helix</keyword>
<evidence type="ECO:0000256" key="1">
    <source>
        <dbReference type="SAM" id="Phobius"/>
    </source>
</evidence>
<keyword evidence="3" id="KW-1185">Reference proteome</keyword>
<accession>A0ABS2MU75</accession>
<comment type="caution">
    <text evidence="2">The sequence shown here is derived from an EMBL/GenBank/DDBJ whole genome shotgun (WGS) entry which is preliminary data.</text>
</comment>
<feature type="transmembrane region" description="Helical" evidence="1">
    <location>
        <begin position="67"/>
        <end position="86"/>
    </location>
</feature>
<keyword evidence="1" id="KW-0812">Transmembrane</keyword>
<proteinExistence type="predicted"/>
<dbReference type="RefSeq" id="WP_204665361.1">
    <property type="nucleotide sequence ID" value="NZ_JAFBDT010000038.1"/>
</dbReference>
<protein>
    <submittedName>
        <fullName evidence="2">Membrane protein</fullName>
    </submittedName>
</protein>